<organism evidence="2 3">
    <name type="scientific">Salinigranum rubrum</name>
    <dbReference type="NCBI Taxonomy" id="755307"/>
    <lineage>
        <taxon>Archaea</taxon>
        <taxon>Methanobacteriati</taxon>
        <taxon>Methanobacteriota</taxon>
        <taxon>Stenosarchaea group</taxon>
        <taxon>Halobacteria</taxon>
        <taxon>Halobacteriales</taxon>
        <taxon>Haloferacaceae</taxon>
        <taxon>Salinigranum</taxon>
    </lineage>
</organism>
<dbReference type="AlphaFoldDB" id="A0A2I8VFF4"/>
<dbReference type="OrthoDB" id="228552at2157"/>
<dbReference type="GeneID" id="35590925"/>
<accession>A0A2I8VFF4</accession>
<proteinExistence type="predicted"/>
<gene>
    <name evidence="2" type="ORF">C2R22_02510</name>
</gene>
<dbReference type="EMBL" id="CP026309">
    <property type="protein sequence ID" value="AUV80663.1"/>
    <property type="molecule type" value="Genomic_DNA"/>
</dbReference>
<feature type="region of interest" description="Disordered" evidence="1">
    <location>
        <begin position="1"/>
        <end position="33"/>
    </location>
</feature>
<evidence type="ECO:0000256" key="1">
    <source>
        <dbReference type="SAM" id="MobiDB-lite"/>
    </source>
</evidence>
<evidence type="ECO:0000313" key="3">
    <source>
        <dbReference type="Proteomes" id="UP000236584"/>
    </source>
</evidence>
<sequence>MRDEDPTSRTRGGREQPTRSNRRSKRDTASRMGARRWAIASLYHDPEEYGIPTVPEWTVRRTDTGVAFAESEGTEPFISAESPVRVRR</sequence>
<dbReference type="RefSeq" id="WP_103424245.1">
    <property type="nucleotide sequence ID" value="NZ_CP026309.1"/>
</dbReference>
<evidence type="ECO:0000313" key="2">
    <source>
        <dbReference type="EMBL" id="AUV80663.1"/>
    </source>
</evidence>
<dbReference type="Proteomes" id="UP000236584">
    <property type="component" value="Chromosome"/>
</dbReference>
<protein>
    <submittedName>
        <fullName evidence="2">Uncharacterized protein</fullName>
    </submittedName>
</protein>
<reference evidence="2 3" key="1">
    <citation type="submission" date="2018-01" db="EMBL/GenBank/DDBJ databases">
        <title>Complete genome sequence of Salinigranum rubrum GX10T, an extremely halophilic archaeon isolated from a marine solar saltern.</title>
        <authorList>
            <person name="Han S."/>
        </authorList>
    </citation>
    <scope>NUCLEOTIDE SEQUENCE [LARGE SCALE GENOMIC DNA]</scope>
    <source>
        <strain evidence="2 3">GX10</strain>
    </source>
</reference>
<dbReference type="KEGG" id="srub:C2R22_02510"/>
<keyword evidence="3" id="KW-1185">Reference proteome</keyword>
<feature type="compositionally biased region" description="Basic and acidic residues" evidence="1">
    <location>
        <begin position="1"/>
        <end position="17"/>
    </location>
</feature>
<name>A0A2I8VFF4_9EURY</name>